<dbReference type="Proteomes" id="UP000630528">
    <property type="component" value="Unassembled WGS sequence"/>
</dbReference>
<dbReference type="SUPFAM" id="SSF89796">
    <property type="entry name" value="CoA-transferase family III (CaiB/BaiF)"/>
    <property type="match status" value="1"/>
</dbReference>
<accession>A0A934WN89</accession>
<proteinExistence type="predicted"/>
<dbReference type="Gene3D" id="3.30.1540.10">
    <property type="entry name" value="formyl-coa transferase, domain 3"/>
    <property type="match status" value="1"/>
</dbReference>
<sequence length="385" mass="40701">MTQKSPLPLANCVVVELGHSVAAPFAGQILADLGAEVIKVEKPAGDDARHWGPPFVDGASATFQSLNRSKRSLVLDLRDPRCFAQLNALIDERADVVLQNMRPGQVEQLALDAATLRSRKPSLVYCNLGAFGGAGPLADRPGYDPLMQAFSGIMSVVGEPGGNPVRVGPSIVDMGSGMWAALGIVSLLMRRQATGEGGLVDVSLFETAAAWMTMYAAQYLASGKLPGKNGSGQTGIVPYRAYRTADGDLVVAAGNNDLFRRLAAVLRHPEWAQDPRFADNPSRVENAAALYALLEPCFLEQTNAQWTELLDAAGVPCAPVQDVAGMLAHPQTQALGLVQPVAGSSIPMIGLPMRLDGERPVPRSCSPRLGEMNAAAAVNERTTTP</sequence>
<dbReference type="GO" id="GO:0008410">
    <property type="term" value="F:CoA-transferase activity"/>
    <property type="evidence" value="ECO:0007669"/>
    <property type="project" value="TreeGrafter"/>
</dbReference>
<dbReference type="Gene3D" id="3.40.50.10540">
    <property type="entry name" value="Crotonobetainyl-coa:carnitine coa-transferase, domain 1"/>
    <property type="match status" value="1"/>
</dbReference>
<keyword evidence="1 2" id="KW-0808">Transferase</keyword>
<comment type="caution">
    <text evidence="2">The sequence shown here is derived from an EMBL/GenBank/DDBJ whole genome shotgun (WGS) entry which is preliminary data.</text>
</comment>
<dbReference type="InterPro" id="IPR003673">
    <property type="entry name" value="CoA-Trfase_fam_III"/>
</dbReference>
<organism evidence="2 3">
    <name type="scientific">Ramlibacter ginsenosidimutans</name>
    <dbReference type="NCBI Taxonomy" id="502333"/>
    <lineage>
        <taxon>Bacteria</taxon>
        <taxon>Pseudomonadati</taxon>
        <taxon>Pseudomonadota</taxon>
        <taxon>Betaproteobacteria</taxon>
        <taxon>Burkholderiales</taxon>
        <taxon>Comamonadaceae</taxon>
        <taxon>Ramlibacter</taxon>
    </lineage>
</organism>
<dbReference type="InterPro" id="IPR023606">
    <property type="entry name" value="CoA-Trfase_III_dom_1_sf"/>
</dbReference>
<dbReference type="InterPro" id="IPR044855">
    <property type="entry name" value="CoA-Trfase_III_dom3_sf"/>
</dbReference>
<name>A0A934WN89_9BURK</name>
<dbReference type="InterPro" id="IPR050483">
    <property type="entry name" value="CoA-transferase_III_domain"/>
</dbReference>
<keyword evidence="3" id="KW-1185">Reference proteome</keyword>
<reference evidence="2" key="2">
    <citation type="submission" date="2021-01" db="EMBL/GenBank/DDBJ databases">
        <authorList>
            <person name="Kang M."/>
        </authorList>
    </citation>
    <scope>NUCLEOTIDE SEQUENCE</scope>
    <source>
        <strain evidence="2">KACC 17527</strain>
    </source>
</reference>
<protein>
    <submittedName>
        <fullName evidence="2">CoA transferase</fullName>
    </submittedName>
</protein>
<reference evidence="2" key="1">
    <citation type="journal article" date="2012" name="J. Microbiol. Biotechnol.">
        <title>Ramlibacter ginsenosidimutans sp. nov., with ginsenoside-converting activity.</title>
        <authorList>
            <person name="Wang L."/>
            <person name="An D.S."/>
            <person name="Kim S.G."/>
            <person name="Jin F.X."/>
            <person name="Kim S.C."/>
            <person name="Lee S.T."/>
            <person name="Im W.T."/>
        </authorList>
    </citation>
    <scope>NUCLEOTIDE SEQUENCE</scope>
    <source>
        <strain evidence="2">KACC 17527</strain>
    </source>
</reference>
<dbReference type="Pfam" id="PF02515">
    <property type="entry name" value="CoA_transf_3"/>
    <property type="match status" value="1"/>
</dbReference>
<dbReference type="RefSeq" id="WP_201172417.1">
    <property type="nucleotide sequence ID" value="NZ_JBHUDQ010000004.1"/>
</dbReference>
<dbReference type="PANTHER" id="PTHR48207">
    <property type="entry name" value="SUCCINATE--HYDROXYMETHYLGLUTARATE COA-TRANSFERASE"/>
    <property type="match status" value="1"/>
</dbReference>
<evidence type="ECO:0000313" key="3">
    <source>
        <dbReference type="Proteomes" id="UP000630528"/>
    </source>
</evidence>
<dbReference type="AlphaFoldDB" id="A0A934WN89"/>
<evidence type="ECO:0000313" key="2">
    <source>
        <dbReference type="EMBL" id="MBK6007308.1"/>
    </source>
</evidence>
<dbReference type="PANTHER" id="PTHR48207:SF3">
    <property type="entry name" value="SUCCINATE--HYDROXYMETHYLGLUTARATE COA-TRANSFERASE"/>
    <property type="match status" value="1"/>
</dbReference>
<dbReference type="EMBL" id="JAEPWM010000005">
    <property type="protein sequence ID" value="MBK6007308.1"/>
    <property type="molecule type" value="Genomic_DNA"/>
</dbReference>
<gene>
    <name evidence="2" type="ORF">JJB11_14500</name>
</gene>
<evidence type="ECO:0000256" key="1">
    <source>
        <dbReference type="ARBA" id="ARBA00022679"/>
    </source>
</evidence>